<reference evidence="8" key="1">
    <citation type="submission" date="2020-05" db="UniProtKB">
        <authorList>
            <consortium name="EnsemblMetazoa"/>
        </authorList>
    </citation>
    <scope>IDENTIFICATION</scope>
    <source>
        <strain evidence="8">Jacobina</strain>
    </source>
</reference>
<dbReference type="InterPro" id="IPR019402">
    <property type="entry name" value="CWH43_N"/>
</dbReference>
<dbReference type="VEuPathDB" id="VectorBase:LLONM1_003905"/>
<organism evidence="8 9">
    <name type="scientific">Lutzomyia longipalpis</name>
    <name type="common">Sand fly</name>
    <dbReference type="NCBI Taxonomy" id="7200"/>
    <lineage>
        <taxon>Eukaryota</taxon>
        <taxon>Metazoa</taxon>
        <taxon>Ecdysozoa</taxon>
        <taxon>Arthropoda</taxon>
        <taxon>Hexapoda</taxon>
        <taxon>Insecta</taxon>
        <taxon>Pterygota</taxon>
        <taxon>Neoptera</taxon>
        <taxon>Endopterygota</taxon>
        <taxon>Diptera</taxon>
        <taxon>Nematocera</taxon>
        <taxon>Psychodoidea</taxon>
        <taxon>Psychodidae</taxon>
        <taxon>Lutzomyia</taxon>
        <taxon>Lutzomyia</taxon>
    </lineage>
</organism>
<name>A0A1B0CW57_LUTLO</name>
<keyword evidence="9" id="KW-1185">Reference proteome</keyword>
<dbReference type="InterPro" id="IPR050911">
    <property type="entry name" value="DRAM/TMEM150_Autophagy_Mod"/>
</dbReference>
<feature type="transmembrane region" description="Helical" evidence="6">
    <location>
        <begin position="203"/>
        <end position="221"/>
    </location>
</feature>
<feature type="domain" description="CWH43-like N-terminal" evidence="7">
    <location>
        <begin position="4"/>
        <end position="229"/>
    </location>
</feature>
<evidence type="ECO:0000256" key="5">
    <source>
        <dbReference type="ARBA" id="ARBA00023136"/>
    </source>
</evidence>
<dbReference type="EnsemblMetazoa" id="LLOJ009241-RA">
    <property type="protein sequence ID" value="LLOJ009241-PA"/>
    <property type="gene ID" value="LLOJ009241"/>
</dbReference>
<dbReference type="Pfam" id="PF10277">
    <property type="entry name" value="Frag1"/>
    <property type="match status" value="1"/>
</dbReference>
<dbReference type="PANTHER" id="PTHR21324:SF2">
    <property type="entry name" value="EG:22E5.9 PROTEIN"/>
    <property type="match status" value="1"/>
</dbReference>
<comment type="similarity">
    <text evidence="2">Belongs to the DRAM/TMEM150 family.</text>
</comment>
<evidence type="ECO:0000259" key="7">
    <source>
        <dbReference type="Pfam" id="PF10277"/>
    </source>
</evidence>
<feature type="transmembrane region" description="Helical" evidence="6">
    <location>
        <begin position="119"/>
        <end position="146"/>
    </location>
</feature>
<proteinExistence type="inferred from homology"/>
<feature type="transmembrane region" description="Helical" evidence="6">
    <location>
        <begin position="95"/>
        <end position="113"/>
    </location>
</feature>
<dbReference type="GO" id="GO:0012505">
    <property type="term" value="C:endomembrane system"/>
    <property type="evidence" value="ECO:0007669"/>
    <property type="project" value="UniProtKB-SubCell"/>
</dbReference>
<dbReference type="AlphaFoldDB" id="A0A1B0CW57"/>
<evidence type="ECO:0000313" key="8">
    <source>
        <dbReference type="EnsemblMetazoa" id="LLOJ009241-PA"/>
    </source>
</evidence>
<dbReference type="PANTHER" id="PTHR21324">
    <property type="entry name" value="FASTING-INDUCIBLE INTEGRAL MEMBRANE PROTEIN TM6P1-RELATED"/>
    <property type="match status" value="1"/>
</dbReference>
<dbReference type="Proteomes" id="UP000092461">
    <property type="component" value="Unassembled WGS sequence"/>
</dbReference>
<comment type="subcellular location">
    <subcellularLocation>
        <location evidence="1">Endomembrane system</location>
        <topology evidence="1">Multi-pass membrane protein</topology>
    </subcellularLocation>
</comment>
<protein>
    <recommendedName>
        <fullName evidence="7">CWH43-like N-terminal domain-containing protein</fullName>
    </recommendedName>
</protein>
<feature type="transmembrane region" description="Helical" evidence="6">
    <location>
        <begin position="51"/>
        <end position="71"/>
    </location>
</feature>
<evidence type="ECO:0000313" key="9">
    <source>
        <dbReference type="Proteomes" id="UP000092461"/>
    </source>
</evidence>
<accession>A0A1B0CW57</accession>
<keyword evidence="4 6" id="KW-1133">Transmembrane helix</keyword>
<evidence type="ECO:0000256" key="3">
    <source>
        <dbReference type="ARBA" id="ARBA00022692"/>
    </source>
</evidence>
<dbReference type="VEuPathDB" id="VectorBase:LLOJ009241"/>
<evidence type="ECO:0000256" key="4">
    <source>
        <dbReference type="ARBA" id="ARBA00022989"/>
    </source>
</evidence>
<evidence type="ECO:0000256" key="6">
    <source>
        <dbReference type="SAM" id="Phobius"/>
    </source>
</evidence>
<sequence>MSYLYLLPISVYLLFQVTFLGTYIAAIVQGHVVPAIPYISDAATYSPESCVFGQLINMGCILLGIVVYVRFRQICVLCEYHADLRDSTWKLNSRALWVGFGSCLGISIVANFQETNVRVVHLCGAFLCFGLGTVYFWMQAVISYYIQPYVGTMFKAHIRLFLSVVCTIFFVVVAVTGVISHILFRGEDPRKWYPSDGGWKYHVASSISEWVVATTFCFYILTFTDEFRSLSLEHPTLRIIEYEILVENDNVVNSQAHSPPVPSTPPPTPRNVILL</sequence>
<feature type="transmembrane region" description="Helical" evidence="6">
    <location>
        <begin position="158"/>
        <end position="183"/>
    </location>
</feature>
<evidence type="ECO:0000256" key="1">
    <source>
        <dbReference type="ARBA" id="ARBA00004127"/>
    </source>
</evidence>
<keyword evidence="5 6" id="KW-0472">Membrane</keyword>
<dbReference type="EMBL" id="AJWK01031786">
    <property type="status" value="NOT_ANNOTATED_CDS"/>
    <property type="molecule type" value="Genomic_DNA"/>
</dbReference>
<keyword evidence="3 6" id="KW-0812">Transmembrane</keyword>
<evidence type="ECO:0000256" key="2">
    <source>
        <dbReference type="ARBA" id="ARBA00006565"/>
    </source>
</evidence>
<feature type="transmembrane region" description="Helical" evidence="6">
    <location>
        <begin position="12"/>
        <end position="39"/>
    </location>
</feature>